<gene>
    <name evidence="2" type="ORF">C1O66_11910</name>
</gene>
<evidence type="ECO:0000256" key="1">
    <source>
        <dbReference type="SAM" id="SignalP"/>
    </source>
</evidence>
<accession>A0A2N8KXH1</accession>
<evidence type="ECO:0000313" key="2">
    <source>
        <dbReference type="EMBL" id="PND38153.1"/>
    </source>
</evidence>
<comment type="caution">
    <text evidence="2">The sequence shown here is derived from an EMBL/GenBank/DDBJ whole genome shotgun (WGS) entry which is preliminary data.</text>
</comment>
<feature type="signal peptide" evidence="1">
    <location>
        <begin position="1"/>
        <end position="27"/>
    </location>
</feature>
<organism evidence="2 3">
    <name type="scientific">Kinneretia aquatilis</name>
    <dbReference type="NCBI Taxonomy" id="2070761"/>
    <lineage>
        <taxon>Bacteria</taxon>
        <taxon>Pseudomonadati</taxon>
        <taxon>Pseudomonadota</taxon>
        <taxon>Betaproteobacteria</taxon>
        <taxon>Burkholderiales</taxon>
        <taxon>Sphaerotilaceae</taxon>
        <taxon>Roseateles</taxon>
    </lineage>
</organism>
<evidence type="ECO:0000313" key="3">
    <source>
        <dbReference type="Proteomes" id="UP000235916"/>
    </source>
</evidence>
<sequence>MLAQRPGPWGGAIAVALLCFWANRAWAQAPALAQPQSGGSAQAFVFAGLSLETTRAQLRQRYPQDYANGHTLEVAPERAQAHIHQIEIASPDGSGRGRLRLGFERRALISTDGRVLRPAAYPRCAVIERQLTSLFGAPASSREFIEGDTDGLMNRVLVWERRLPQLPPDQHVERLYLQCGRSKGERRFWAFSMEVSRSAR</sequence>
<reference evidence="2 3" key="1">
    <citation type="submission" date="2018-01" db="EMBL/GenBank/DDBJ databases">
        <title>Draft genome sequence of Paucibacter aquatile CR182 isolated from freshwater of the Nakdong River.</title>
        <authorList>
            <person name="Choi A."/>
            <person name="Chung E.J."/>
        </authorList>
    </citation>
    <scope>NUCLEOTIDE SEQUENCE [LARGE SCALE GENOMIC DNA]</scope>
    <source>
        <strain evidence="2 3">CR182</strain>
    </source>
</reference>
<keyword evidence="3" id="KW-1185">Reference proteome</keyword>
<name>A0A2N8KXH1_9BURK</name>
<protein>
    <submittedName>
        <fullName evidence="2">Uncharacterized protein</fullName>
    </submittedName>
</protein>
<dbReference type="Proteomes" id="UP000235916">
    <property type="component" value="Unassembled WGS sequence"/>
</dbReference>
<feature type="chain" id="PRO_5014828371" evidence="1">
    <location>
        <begin position="28"/>
        <end position="200"/>
    </location>
</feature>
<proteinExistence type="predicted"/>
<dbReference type="EMBL" id="POSP01000003">
    <property type="protein sequence ID" value="PND38153.1"/>
    <property type="molecule type" value="Genomic_DNA"/>
</dbReference>
<keyword evidence="1" id="KW-0732">Signal</keyword>
<dbReference type="AlphaFoldDB" id="A0A2N8KXH1"/>